<reference evidence="2" key="1">
    <citation type="submission" date="2020-10" db="EMBL/GenBank/DDBJ databases">
        <authorList>
            <person name="Gilroy R."/>
        </authorList>
    </citation>
    <scope>NUCLEOTIDE SEQUENCE</scope>
    <source>
        <strain evidence="2">CHK191-8634</strain>
    </source>
</reference>
<comment type="caution">
    <text evidence="2">The sequence shown here is derived from an EMBL/GenBank/DDBJ whole genome shotgun (WGS) entry which is preliminary data.</text>
</comment>
<dbReference type="SUPFAM" id="SSF55315">
    <property type="entry name" value="L30e-like"/>
    <property type="match status" value="1"/>
</dbReference>
<accession>A0A9D1IVF2</accession>
<proteinExistence type="predicted"/>
<organism evidence="2 3">
    <name type="scientific">Candidatus Ventrousia excrementavium</name>
    <dbReference type="NCBI Taxonomy" id="2840961"/>
    <lineage>
        <taxon>Bacteria</taxon>
        <taxon>Bacillati</taxon>
        <taxon>Bacillota</taxon>
        <taxon>Clostridia</taxon>
        <taxon>Eubacteriales</taxon>
        <taxon>Clostridiaceae</taxon>
        <taxon>Clostridiaceae incertae sedis</taxon>
        <taxon>Candidatus Ventrousia</taxon>
    </lineage>
</organism>
<evidence type="ECO:0000313" key="3">
    <source>
        <dbReference type="Proteomes" id="UP000824073"/>
    </source>
</evidence>
<evidence type="ECO:0008006" key="4">
    <source>
        <dbReference type="Google" id="ProtNLM"/>
    </source>
</evidence>
<reference evidence="2" key="2">
    <citation type="journal article" date="2021" name="PeerJ">
        <title>Extensive microbial diversity within the chicken gut microbiome revealed by metagenomics and culture.</title>
        <authorList>
            <person name="Gilroy R."/>
            <person name="Ravi A."/>
            <person name="Getino M."/>
            <person name="Pursley I."/>
            <person name="Horton D.L."/>
            <person name="Alikhan N.F."/>
            <person name="Baker D."/>
            <person name="Gharbi K."/>
            <person name="Hall N."/>
            <person name="Watson M."/>
            <person name="Adriaenssens E.M."/>
            <person name="Foster-Nyarko E."/>
            <person name="Jarju S."/>
            <person name="Secka A."/>
            <person name="Antonio M."/>
            <person name="Oren A."/>
            <person name="Chaudhuri R.R."/>
            <person name="La Ragione R."/>
            <person name="Hildebrand F."/>
            <person name="Pallen M.J."/>
        </authorList>
    </citation>
    <scope>NUCLEOTIDE SEQUENCE</scope>
    <source>
        <strain evidence="2">CHK191-8634</strain>
    </source>
</reference>
<evidence type="ECO:0000313" key="2">
    <source>
        <dbReference type="EMBL" id="HIU44087.1"/>
    </source>
</evidence>
<feature type="compositionally biased region" description="Basic residues" evidence="1">
    <location>
        <begin position="112"/>
        <end position="124"/>
    </location>
</feature>
<dbReference type="InterPro" id="IPR029064">
    <property type="entry name" value="Ribosomal_eL30-like_sf"/>
</dbReference>
<evidence type="ECO:0000256" key="1">
    <source>
        <dbReference type="SAM" id="MobiDB-lite"/>
    </source>
</evidence>
<gene>
    <name evidence="2" type="ORF">IAB67_07325</name>
</gene>
<dbReference type="Gene3D" id="3.30.1330.30">
    <property type="match status" value="1"/>
</dbReference>
<name>A0A9D1IVF2_9CLOT</name>
<dbReference type="AlphaFoldDB" id="A0A9D1IVF2"/>
<dbReference type="Proteomes" id="UP000824073">
    <property type="component" value="Unassembled WGS sequence"/>
</dbReference>
<sequence>MDNDNILQFVGLMRRAGALTLGADASFDACRTGRARLALLASDASQNTRAAAASAVRERETPLIALSYDKTALGRAVGAGECAIMTICDTGFAIALCKKTGNTEPLQALERRQRREQKKHRVRGKTGTSARRGSHS</sequence>
<protein>
    <recommendedName>
        <fullName evidence="4">Ribosomal protein L7Ae/L30e/S12e/Gadd45 domain-containing protein</fullName>
    </recommendedName>
</protein>
<feature type="compositionally biased region" description="Polar residues" evidence="1">
    <location>
        <begin position="126"/>
        <end position="136"/>
    </location>
</feature>
<dbReference type="EMBL" id="DVMR01000057">
    <property type="protein sequence ID" value="HIU44087.1"/>
    <property type="molecule type" value="Genomic_DNA"/>
</dbReference>
<feature type="region of interest" description="Disordered" evidence="1">
    <location>
        <begin position="107"/>
        <end position="136"/>
    </location>
</feature>